<dbReference type="Gene3D" id="2.60.120.1560">
    <property type="match status" value="1"/>
</dbReference>
<reference evidence="3" key="1">
    <citation type="journal article" date="2013" name="Genome Announc.">
        <title>Draft genome sequence of the ascomycete Phaeoacremonium aleophilum strain UCR-PA7, a causal agent of the esca disease complex in grapevines.</title>
        <authorList>
            <person name="Blanco-Ulate B."/>
            <person name="Rolshausen P."/>
            <person name="Cantu D."/>
        </authorList>
    </citation>
    <scope>NUCLEOTIDE SEQUENCE [LARGE SCALE GENOMIC DNA]</scope>
    <source>
        <strain evidence="3">UCR-PA7</strain>
    </source>
</reference>
<dbReference type="KEGG" id="tmn:UCRPA7_5339"/>
<proteinExistence type="predicted"/>
<gene>
    <name evidence="2" type="ORF">UCRPA7_5339</name>
</gene>
<accession>R8BIM0</accession>
<sequence length="239" mass="25546">MSPSVTVTGELPPYATYCDDNVEYWSACQCFGITPTTVTVVKPTPTTNTRNAYRDFSYLNRNSLLGGATPLQSGIVSQVGSIEQSNYGLPLQFDGLTAPGNTAMPFNVLEHRGYIVPAAAGDYKVLFTLVDDLAAVWIGNHAITGIILSQSVLNGTLGSYSDSPLTYIFTVSQADVGKPIPIRIFWANAGGPAGHLWKIIDSNGTEILGYGTPKNPQIVVSCSGLDINAPEWPVWGTEL</sequence>
<evidence type="ECO:0000313" key="3">
    <source>
        <dbReference type="Proteomes" id="UP000014074"/>
    </source>
</evidence>
<dbReference type="EMBL" id="KB933178">
    <property type="protein sequence ID" value="EON99124.1"/>
    <property type="molecule type" value="Genomic_DNA"/>
</dbReference>
<dbReference type="RefSeq" id="XP_007916077.1">
    <property type="nucleotide sequence ID" value="XM_007917886.1"/>
</dbReference>
<name>R8BIM0_PHAM7</name>
<dbReference type="InterPro" id="IPR037524">
    <property type="entry name" value="PA14/GLEYA"/>
</dbReference>
<dbReference type="Proteomes" id="UP000014074">
    <property type="component" value="Unassembled WGS sequence"/>
</dbReference>
<dbReference type="PROSITE" id="PS51820">
    <property type="entry name" value="PA14"/>
    <property type="match status" value="1"/>
</dbReference>
<dbReference type="Pfam" id="PF10528">
    <property type="entry name" value="GLEYA"/>
    <property type="match status" value="1"/>
</dbReference>
<feature type="domain" description="PA14" evidence="1">
    <location>
        <begin position="48"/>
        <end position="224"/>
    </location>
</feature>
<evidence type="ECO:0000259" key="1">
    <source>
        <dbReference type="PROSITE" id="PS51820"/>
    </source>
</evidence>
<dbReference type="AlphaFoldDB" id="R8BIM0"/>
<keyword evidence="3" id="KW-1185">Reference proteome</keyword>
<dbReference type="OrthoDB" id="4388755at2759"/>
<dbReference type="GeneID" id="19325883"/>
<organism evidence="2 3">
    <name type="scientific">Phaeoacremonium minimum (strain UCR-PA7)</name>
    <name type="common">Esca disease fungus</name>
    <name type="synonym">Togninia minima</name>
    <dbReference type="NCBI Taxonomy" id="1286976"/>
    <lineage>
        <taxon>Eukaryota</taxon>
        <taxon>Fungi</taxon>
        <taxon>Dikarya</taxon>
        <taxon>Ascomycota</taxon>
        <taxon>Pezizomycotina</taxon>
        <taxon>Sordariomycetes</taxon>
        <taxon>Sordariomycetidae</taxon>
        <taxon>Togniniales</taxon>
        <taxon>Togniniaceae</taxon>
        <taxon>Phaeoacremonium</taxon>
    </lineage>
</organism>
<protein>
    <submittedName>
        <fullName evidence="2">Putative ca2+-modulated nonselective cation channel polycystin protein</fullName>
    </submittedName>
</protein>
<dbReference type="HOGENOM" id="CLU_1161844_0_0_1"/>
<dbReference type="InterPro" id="IPR018871">
    <property type="entry name" value="GLEYA_adhesin_domain"/>
</dbReference>
<evidence type="ECO:0000313" key="2">
    <source>
        <dbReference type="EMBL" id="EON99124.1"/>
    </source>
</evidence>
<dbReference type="eggNOG" id="KOG1216">
    <property type="taxonomic scope" value="Eukaryota"/>
</dbReference>